<dbReference type="GO" id="GO:0005829">
    <property type="term" value="C:cytosol"/>
    <property type="evidence" value="ECO:0007669"/>
    <property type="project" value="TreeGrafter"/>
</dbReference>
<reference evidence="2" key="1">
    <citation type="submission" date="2018-11" db="EMBL/GenBank/DDBJ databases">
        <authorList>
            <consortium name="Pathogen Informatics"/>
        </authorList>
    </citation>
    <scope>NUCLEOTIDE SEQUENCE</scope>
</reference>
<feature type="compositionally biased region" description="Low complexity" evidence="1">
    <location>
        <begin position="397"/>
        <end position="411"/>
    </location>
</feature>
<dbReference type="GO" id="GO:0043025">
    <property type="term" value="C:neuronal cell body"/>
    <property type="evidence" value="ECO:0007669"/>
    <property type="project" value="TreeGrafter"/>
</dbReference>
<proteinExistence type="predicted"/>
<sequence>MAGNSLMSEIGVIKKPPKQIGLTYSLNLIKTQSTKSGTSPVRRPPTMEAFAGAYKIQQDSSASSPVRRSDYSARDQMKSDFSNRLEESSAAMENLQFRTSLSSSKLSALRYPLVSQRIGLQLSNRRHFLPTTIGEGGRDWILGRQVLNEVSKMGQRQVERRTEGEDIGKEYEGEAGEEEEEGELEEEDEQGREQENDQGEEEEDEEEEEEEEEEKEEDEEEEEEEEDEEEEEQEEEEEEEEDEEEKDEEEEEEEEEEEKEEEEEEEEEEEDENEEEEEEEGEGEVTAEDEEEELDAKKDEDEDEDASEERLTSDQLKSKKQASLQVNVYSAQPEQHYLYPHIYQPASRPSGKQGSHRNSEQIDSYSLSCPFRVQANRSSRRLGNQDIHGQSTDTSQTTSLFSGPSSLSSTTGQGGWNDGRQRVTRVRSSRIGERSQAKESKGVSSYGMSDKKREEIVKNDRLEYFIDAKRGERRRITRGPSNKRSHIRRTNNVNSRNLSSEHHIYQNLNLFSSVESSLPYSRTQGICEQATRSPPPLPARTGKVIEMDTKIRNTKKALSSYLYKVPIFGAETQSYSTTKPSELKLIFLTFFYSPLIKKYIF</sequence>
<dbReference type="EMBL" id="CAAALY010051987">
    <property type="protein sequence ID" value="VEL21570.1"/>
    <property type="molecule type" value="Genomic_DNA"/>
</dbReference>
<dbReference type="GO" id="GO:0003779">
    <property type="term" value="F:actin binding"/>
    <property type="evidence" value="ECO:0007669"/>
    <property type="project" value="TreeGrafter"/>
</dbReference>
<dbReference type="AlphaFoldDB" id="A0A448WVY8"/>
<dbReference type="GO" id="GO:0030425">
    <property type="term" value="C:dendrite"/>
    <property type="evidence" value="ECO:0007669"/>
    <property type="project" value="TreeGrafter"/>
</dbReference>
<keyword evidence="3" id="KW-1185">Reference proteome</keyword>
<feature type="compositionally biased region" description="Acidic residues" evidence="1">
    <location>
        <begin position="173"/>
        <end position="307"/>
    </location>
</feature>
<feature type="region of interest" description="Disordered" evidence="1">
    <location>
        <begin position="339"/>
        <end position="452"/>
    </location>
</feature>
<dbReference type="GO" id="GO:0007409">
    <property type="term" value="P:axonogenesis"/>
    <property type="evidence" value="ECO:0007669"/>
    <property type="project" value="TreeGrafter"/>
</dbReference>
<feature type="compositionally biased region" description="Polar residues" evidence="1">
    <location>
        <begin position="387"/>
        <end position="396"/>
    </location>
</feature>
<gene>
    <name evidence="2" type="ORF">PXEA_LOCUS15010</name>
</gene>
<dbReference type="GO" id="GO:0031114">
    <property type="term" value="P:regulation of microtubule depolymerization"/>
    <property type="evidence" value="ECO:0007669"/>
    <property type="project" value="TreeGrafter"/>
</dbReference>
<name>A0A448WVY8_9PLAT</name>
<dbReference type="Proteomes" id="UP000784294">
    <property type="component" value="Unassembled WGS sequence"/>
</dbReference>
<organism evidence="2 3">
    <name type="scientific">Protopolystoma xenopodis</name>
    <dbReference type="NCBI Taxonomy" id="117903"/>
    <lineage>
        <taxon>Eukaryota</taxon>
        <taxon>Metazoa</taxon>
        <taxon>Spiralia</taxon>
        <taxon>Lophotrochozoa</taxon>
        <taxon>Platyhelminthes</taxon>
        <taxon>Monogenea</taxon>
        <taxon>Polyopisthocotylea</taxon>
        <taxon>Polystomatidea</taxon>
        <taxon>Polystomatidae</taxon>
        <taxon>Protopolystoma</taxon>
    </lineage>
</organism>
<comment type="caution">
    <text evidence="2">The sequence shown here is derived from an EMBL/GenBank/DDBJ whole genome shotgun (WGS) entry which is preliminary data.</text>
</comment>
<dbReference type="PANTHER" id="PTHR13843">
    <property type="entry name" value="MICROTUBULE-ASSOCIATED PROTEIN"/>
    <property type="match status" value="1"/>
</dbReference>
<dbReference type="GO" id="GO:0000226">
    <property type="term" value="P:microtubule cytoskeleton organization"/>
    <property type="evidence" value="ECO:0007669"/>
    <property type="project" value="InterPro"/>
</dbReference>
<feature type="compositionally biased region" description="Basic and acidic residues" evidence="1">
    <location>
        <begin position="430"/>
        <end position="441"/>
    </location>
</feature>
<evidence type="ECO:0000313" key="3">
    <source>
        <dbReference type="Proteomes" id="UP000784294"/>
    </source>
</evidence>
<dbReference type="GO" id="GO:0016358">
    <property type="term" value="P:dendrite development"/>
    <property type="evidence" value="ECO:0007669"/>
    <property type="project" value="TreeGrafter"/>
</dbReference>
<dbReference type="GO" id="GO:0045202">
    <property type="term" value="C:synapse"/>
    <property type="evidence" value="ECO:0007669"/>
    <property type="project" value="TreeGrafter"/>
</dbReference>
<feature type="compositionally biased region" description="Basic and acidic residues" evidence="1">
    <location>
        <begin position="157"/>
        <end position="172"/>
    </location>
</feature>
<dbReference type="GO" id="GO:0008017">
    <property type="term" value="F:microtubule binding"/>
    <property type="evidence" value="ECO:0007669"/>
    <property type="project" value="InterPro"/>
</dbReference>
<protein>
    <submittedName>
        <fullName evidence="2">Uncharacterized protein</fullName>
    </submittedName>
</protein>
<evidence type="ECO:0000256" key="1">
    <source>
        <dbReference type="SAM" id="MobiDB-lite"/>
    </source>
</evidence>
<feature type="region of interest" description="Disordered" evidence="1">
    <location>
        <begin position="151"/>
        <end position="322"/>
    </location>
</feature>
<dbReference type="InterPro" id="IPR026074">
    <property type="entry name" value="MAP1"/>
</dbReference>
<dbReference type="PANTHER" id="PTHR13843:SF12">
    <property type="entry name" value="ATPASE F1_V1_A1 COMPLEX ALPHA_BETA SUBUNIT NUCLEOTIDE-BINDING DOMAIN-CONTAINING PROTEIN"/>
    <property type="match status" value="1"/>
</dbReference>
<dbReference type="GO" id="GO:0005875">
    <property type="term" value="C:microtubule associated complex"/>
    <property type="evidence" value="ECO:0007669"/>
    <property type="project" value="TreeGrafter"/>
</dbReference>
<dbReference type="GO" id="GO:0005874">
    <property type="term" value="C:microtubule"/>
    <property type="evidence" value="ECO:0007669"/>
    <property type="project" value="InterPro"/>
</dbReference>
<accession>A0A448WVY8</accession>
<evidence type="ECO:0000313" key="2">
    <source>
        <dbReference type="EMBL" id="VEL21570.1"/>
    </source>
</evidence>